<name>A0A8W8L5L5_MAGGI</name>
<evidence type="ECO:0000313" key="3">
    <source>
        <dbReference type="EnsemblMetazoa" id="G26711.1:cds"/>
    </source>
</evidence>
<feature type="domain" description="Mitochondria-eating protein C-terminal" evidence="2">
    <location>
        <begin position="354"/>
        <end position="537"/>
    </location>
</feature>
<sequence>MPPKTANKNPAKSANTKSKPSGAESQPTKTDDYLTNLFKDQIKQAEKEINNLEKQLEKKDFQLNGFAAEIERLKKELTKQQGTTTGNSTKAENYEEQLENERKKCKDEIEKSKENHEKEIKRTKDEIEILKKNYENQIKRLTTDTEKSRNQSTENSEVERLKEQLEKERKKSKDEIERLKKDHENEIKRTKDEIEKLRKEHENGIKRLNIDNEKSLNQSRESSEIEKLNEQLESERRKTTVEFDKLKKGHEEEIKRLTAESEKLRKESKDAHQEIEEEKRKTENLQKENKELLEDFEKRKEQSKNNKQIKNLPSGDIASLRQENETLKNRLSQLAGAKLTEGNPNIADLSDKNRPTNLAEHFSELYDNEWTDALEELTDSESKSEEEGIKILFDIVKDAYAFSSKQATFFYDSVSKGMEGFGLENPNKWPHGLSKQVKDHRKSISVLVAGTLGQAFLKNQKQKYGKATAKYAEACAALCLYMCVQDPAVYIDSDVPKGKFDKDKYRAYTKSGEEYAFLVWPPLFLHKEGPMLGKGIAQGSK</sequence>
<evidence type="ECO:0000259" key="2">
    <source>
        <dbReference type="Pfam" id="PF16026"/>
    </source>
</evidence>
<dbReference type="AlphaFoldDB" id="A0A8W8L5L5"/>
<keyword evidence="4" id="KW-1185">Reference proteome</keyword>
<feature type="region of interest" description="Disordered" evidence="1">
    <location>
        <begin position="76"/>
        <end position="317"/>
    </location>
</feature>
<dbReference type="OMA" id="KSKENHE"/>
<organism evidence="3 4">
    <name type="scientific">Magallana gigas</name>
    <name type="common">Pacific oyster</name>
    <name type="synonym">Crassostrea gigas</name>
    <dbReference type="NCBI Taxonomy" id="29159"/>
    <lineage>
        <taxon>Eukaryota</taxon>
        <taxon>Metazoa</taxon>
        <taxon>Spiralia</taxon>
        <taxon>Lophotrochozoa</taxon>
        <taxon>Mollusca</taxon>
        <taxon>Bivalvia</taxon>
        <taxon>Autobranchia</taxon>
        <taxon>Pteriomorphia</taxon>
        <taxon>Ostreida</taxon>
        <taxon>Ostreoidea</taxon>
        <taxon>Ostreidae</taxon>
        <taxon>Magallana</taxon>
    </lineage>
</organism>
<evidence type="ECO:0000313" key="4">
    <source>
        <dbReference type="Proteomes" id="UP000005408"/>
    </source>
</evidence>
<feature type="compositionally biased region" description="Basic and acidic residues" evidence="1">
    <location>
        <begin position="99"/>
        <end position="149"/>
    </location>
</feature>
<feature type="region of interest" description="Disordered" evidence="1">
    <location>
        <begin position="335"/>
        <end position="354"/>
    </location>
</feature>
<reference evidence="3" key="1">
    <citation type="submission" date="2022-08" db="UniProtKB">
        <authorList>
            <consortium name="EnsemblMetazoa"/>
        </authorList>
    </citation>
    <scope>IDENTIFICATION</scope>
    <source>
        <strain evidence="3">05x7-T-G4-1.051#20</strain>
    </source>
</reference>
<dbReference type="Proteomes" id="UP000005408">
    <property type="component" value="Unassembled WGS sequence"/>
</dbReference>
<dbReference type="Pfam" id="PF16026">
    <property type="entry name" value="MIEAP"/>
    <property type="match status" value="1"/>
</dbReference>
<accession>A0A8W8L5L5</accession>
<protein>
    <recommendedName>
        <fullName evidence="2">Mitochondria-eating protein C-terminal domain-containing protein</fullName>
    </recommendedName>
</protein>
<feature type="compositionally biased region" description="Polar residues" evidence="1">
    <location>
        <begin position="1"/>
        <end position="28"/>
    </location>
</feature>
<dbReference type="InterPro" id="IPR031981">
    <property type="entry name" value="MIEAP_C"/>
</dbReference>
<feature type="compositionally biased region" description="Polar residues" evidence="1">
    <location>
        <begin position="79"/>
        <end position="91"/>
    </location>
</feature>
<feature type="compositionally biased region" description="Basic and acidic residues" evidence="1">
    <location>
        <begin position="157"/>
        <end position="214"/>
    </location>
</feature>
<feature type="compositionally biased region" description="Basic and acidic residues" evidence="1">
    <location>
        <begin position="221"/>
        <end position="304"/>
    </location>
</feature>
<evidence type="ECO:0000256" key="1">
    <source>
        <dbReference type="SAM" id="MobiDB-lite"/>
    </source>
</evidence>
<dbReference type="OrthoDB" id="6159177at2759"/>
<feature type="region of interest" description="Disordered" evidence="1">
    <location>
        <begin position="1"/>
        <end position="32"/>
    </location>
</feature>
<proteinExistence type="predicted"/>
<dbReference type="EnsemblMetazoa" id="G26711.1">
    <property type="protein sequence ID" value="G26711.1:cds"/>
    <property type="gene ID" value="G26711"/>
</dbReference>